<dbReference type="EMBL" id="WIGM01001544">
    <property type="protein sequence ID" value="KAF6794620.1"/>
    <property type="molecule type" value="Genomic_DNA"/>
</dbReference>
<dbReference type="AlphaFoldDB" id="A0A8H6ISP4"/>
<dbReference type="Proteomes" id="UP000639643">
    <property type="component" value="Unassembled WGS sequence"/>
</dbReference>
<accession>A0A8H6ISP4</accession>
<reference evidence="1" key="1">
    <citation type="journal article" date="2020" name="Phytopathology">
        <title>Genome Sequence Resources of Colletotrichum truncatum, C. plurivorum, C. musicola, and C. sojae: Four Species Pathogenic to Soybean (Glycine max).</title>
        <authorList>
            <person name="Rogerio F."/>
            <person name="Boufleur T.R."/>
            <person name="Ciampi-Guillardi M."/>
            <person name="Sukno S.A."/>
            <person name="Thon M.R."/>
            <person name="Massola Junior N.S."/>
            <person name="Baroncelli R."/>
        </authorList>
    </citation>
    <scope>NUCLEOTIDE SEQUENCE</scope>
    <source>
        <strain evidence="1">LFN0074</strain>
    </source>
</reference>
<gene>
    <name evidence="1" type="ORF">CMUS01_15993</name>
</gene>
<proteinExistence type="predicted"/>
<organism evidence="1 2">
    <name type="scientific">Colletotrichum musicola</name>
    <dbReference type="NCBI Taxonomy" id="2175873"/>
    <lineage>
        <taxon>Eukaryota</taxon>
        <taxon>Fungi</taxon>
        <taxon>Dikarya</taxon>
        <taxon>Ascomycota</taxon>
        <taxon>Pezizomycotina</taxon>
        <taxon>Sordariomycetes</taxon>
        <taxon>Hypocreomycetidae</taxon>
        <taxon>Glomerellales</taxon>
        <taxon>Glomerellaceae</taxon>
        <taxon>Colletotrichum</taxon>
        <taxon>Colletotrichum orchidearum species complex</taxon>
    </lineage>
</organism>
<evidence type="ECO:0000313" key="2">
    <source>
        <dbReference type="Proteomes" id="UP000639643"/>
    </source>
</evidence>
<protein>
    <submittedName>
        <fullName evidence="1">Uncharacterized protein</fullName>
    </submittedName>
</protein>
<sequence>MDRVLQRRIHHPQRLQGISRMVPPRHWKVWLRYD</sequence>
<keyword evidence="2" id="KW-1185">Reference proteome</keyword>
<evidence type="ECO:0000313" key="1">
    <source>
        <dbReference type="EMBL" id="KAF6794620.1"/>
    </source>
</evidence>
<name>A0A8H6ISP4_9PEZI</name>
<comment type="caution">
    <text evidence="1">The sequence shown here is derived from an EMBL/GenBank/DDBJ whole genome shotgun (WGS) entry which is preliminary data.</text>
</comment>